<keyword evidence="2" id="KW-1185">Reference proteome</keyword>
<dbReference type="AlphaFoldDB" id="A0A8B6BP89"/>
<accession>A0A8B6BP89</accession>
<dbReference type="Proteomes" id="UP000596742">
    <property type="component" value="Unassembled WGS sequence"/>
</dbReference>
<proteinExistence type="predicted"/>
<comment type="caution">
    <text evidence="1">The sequence shown here is derived from an EMBL/GenBank/DDBJ whole genome shotgun (WGS) entry which is preliminary data.</text>
</comment>
<gene>
    <name evidence="1" type="ORF">MGAL_10B068778</name>
</gene>
<name>A0A8B6BP89_MYTGA</name>
<evidence type="ECO:0000313" key="2">
    <source>
        <dbReference type="Proteomes" id="UP000596742"/>
    </source>
</evidence>
<dbReference type="OrthoDB" id="6072664at2759"/>
<reference evidence="1" key="1">
    <citation type="submission" date="2018-11" db="EMBL/GenBank/DDBJ databases">
        <authorList>
            <person name="Alioto T."/>
            <person name="Alioto T."/>
        </authorList>
    </citation>
    <scope>NUCLEOTIDE SEQUENCE</scope>
</reference>
<evidence type="ECO:0000313" key="1">
    <source>
        <dbReference type="EMBL" id="VDH93086.1"/>
    </source>
</evidence>
<organism evidence="1 2">
    <name type="scientific">Mytilus galloprovincialis</name>
    <name type="common">Mediterranean mussel</name>
    <dbReference type="NCBI Taxonomy" id="29158"/>
    <lineage>
        <taxon>Eukaryota</taxon>
        <taxon>Metazoa</taxon>
        <taxon>Spiralia</taxon>
        <taxon>Lophotrochozoa</taxon>
        <taxon>Mollusca</taxon>
        <taxon>Bivalvia</taxon>
        <taxon>Autobranchia</taxon>
        <taxon>Pteriomorphia</taxon>
        <taxon>Mytilida</taxon>
        <taxon>Mytiloidea</taxon>
        <taxon>Mytilidae</taxon>
        <taxon>Mytilinae</taxon>
        <taxon>Mytilus</taxon>
    </lineage>
</organism>
<sequence>MDPPHQENCHLHGNLLNTLQRTVNNTSEQVLHLQNQVKAFFPSAKPSAETIMSNPFGFDLKEPLQQQVAASLLKLGRHHHKTCIPSLVTSLQNIGWKVRMQNWSVSTIQSQMTIATSLSHCISTSSSSFTVPTNIPQSATPSSTTHVTGIDATSRTPVMSGPINCPYSSDVTTSCSCCQDCIDALKLTNMLINNKLAKLNETCSTILDMLNTSIVQKSKLIQHLGYQCDNQISIERQVSQLMTSGLDGIYACSSVHSTQQHTQPSLTNRTSTPLIPAFNLPLFTSSINPHHDLTKTRDLYNKFPEQLNFTNTQPSTIREKTTVTPSKRDTLDKPPKLTLQLPVQITIDTPASISLSPPILSPQLPVQLTPDTPVSISVSPPVLTPQVCTESTFDLRDATPSTCNYSKLLKSTLKEHMNRFPKSEISNAYSILQDSTQFQLTAAPISPVISRKRLFIEVDSDDVEKIKVEKRTHSSTVEPVQSLTDYPSLLAGMIVGHSSFKVTDDWPSYKSRQNMVNLWNIKPFYLKRRLNLYTLHMYSLYCGTEKPAYDVTSNRVWQEVLSEVSQNNSSATFFARDLVWRVLTLKDVYQLHHGKYSFREVMSAVKRATIDKYNISDDFWDTSCIDFINNSNNYFFKNKLRSKVFQMFLRGNLPDA</sequence>
<protein>
    <submittedName>
        <fullName evidence="1">Uncharacterized protein</fullName>
    </submittedName>
</protein>
<dbReference type="EMBL" id="UYJE01000423">
    <property type="protein sequence ID" value="VDH93086.1"/>
    <property type="molecule type" value="Genomic_DNA"/>
</dbReference>